<dbReference type="Proteomes" id="UP001454036">
    <property type="component" value="Unassembled WGS sequence"/>
</dbReference>
<evidence type="ECO:0000313" key="2">
    <source>
        <dbReference type="Proteomes" id="UP001454036"/>
    </source>
</evidence>
<dbReference type="EMBL" id="BAABME010008791">
    <property type="protein sequence ID" value="GAA0173846.1"/>
    <property type="molecule type" value="Genomic_DNA"/>
</dbReference>
<dbReference type="AlphaFoldDB" id="A0AAV3RDT1"/>
<sequence>MVELETELSMAWGEEELYWQARVRDQHMKAGDKNTKYFHALKIMRQREYLILGLEREDSTWVENWSRMEEELFNYFENIFRANEVCQPNKVLGAVSGRVTTAMN</sequence>
<evidence type="ECO:0000313" key="1">
    <source>
        <dbReference type="EMBL" id="GAA0173846.1"/>
    </source>
</evidence>
<organism evidence="1 2">
    <name type="scientific">Lithospermum erythrorhizon</name>
    <name type="common">Purple gromwell</name>
    <name type="synonym">Lithospermum officinale var. erythrorhizon</name>
    <dbReference type="NCBI Taxonomy" id="34254"/>
    <lineage>
        <taxon>Eukaryota</taxon>
        <taxon>Viridiplantae</taxon>
        <taxon>Streptophyta</taxon>
        <taxon>Embryophyta</taxon>
        <taxon>Tracheophyta</taxon>
        <taxon>Spermatophyta</taxon>
        <taxon>Magnoliopsida</taxon>
        <taxon>eudicotyledons</taxon>
        <taxon>Gunneridae</taxon>
        <taxon>Pentapetalae</taxon>
        <taxon>asterids</taxon>
        <taxon>lamiids</taxon>
        <taxon>Boraginales</taxon>
        <taxon>Boraginaceae</taxon>
        <taxon>Boraginoideae</taxon>
        <taxon>Lithospermeae</taxon>
        <taxon>Lithospermum</taxon>
    </lineage>
</organism>
<comment type="caution">
    <text evidence="1">The sequence shown here is derived from an EMBL/GenBank/DDBJ whole genome shotgun (WGS) entry which is preliminary data.</text>
</comment>
<accession>A0AAV3RDT1</accession>
<protein>
    <submittedName>
        <fullName evidence="1">Uncharacterized protein</fullName>
    </submittedName>
</protein>
<proteinExistence type="predicted"/>
<name>A0AAV3RDT1_LITER</name>
<reference evidence="1 2" key="1">
    <citation type="submission" date="2024-01" db="EMBL/GenBank/DDBJ databases">
        <title>The complete chloroplast genome sequence of Lithospermum erythrorhizon: insights into the phylogenetic relationship among Boraginaceae species and the maternal lineages of purple gromwells.</title>
        <authorList>
            <person name="Okada T."/>
            <person name="Watanabe K."/>
        </authorList>
    </citation>
    <scope>NUCLEOTIDE SEQUENCE [LARGE SCALE GENOMIC DNA]</scope>
</reference>
<gene>
    <name evidence="1" type="ORF">LIER_27370</name>
</gene>
<keyword evidence="2" id="KW-1185">Reference proteome</keyword>